<sequence length="177" mass="19729">MAKQGERKQSRRIVKEFVIPKCSSKAFPLNKGQVLRVTASEGKQVADIRFLNAHDYREQFTATNSISLNAIEGIGGRKKLSKLYSKPPWQNVMLTVIDDPVGVHLPGSQCLSKSYELMGQAGHLSCTDLFDECLKPYHLSMRDLDSAGVLNVFMEVTYLDDANGTMVFQRPSCQKGD</sequence>
<reference evidence="2" key="1">
    <citation type="journal article" date="2015" name="Nature">
        <title>Complex archaea that bridge the gap between prokaryotes and eukaryotes.</title>
        <authorList>
            <person name="Spang A."/>
            <person name="Saw J.H."/>
            <person name="Jorgensen S.L."/>
            <person name="Zaremba-Niedzwiedzka K."/>
            <person name="Martijn J."/>
            <person name="Lind A.E."/>
            <person name="van Eijk R."/>
            <person name="Schleper C."/>
            <person name="Guy L."/>
            <person name="Ettema T.J."/>
        </authorList>
    </citation>
    <scope>NUCLEOTIDE SEQUENCE</scope>
</reference>
<feature type="non-terminal residue" evidence="2">
    <location>
        <position position="177"/>
    </location>
</feature>
<proteinExistence type="predicted"/>
<protein>
    <recommendedName>
        <fullName evidence="1">DUF1989 domain-containing protein</fullName>
    </recommendedName>
</protein>
<dbReference type="PANTHER" id="PTHR31527:SF0">
    <property type="entry name" value="RE64534P"/>
    <property type="match status" value="1"/>
</dbReference>
<gene>
    <name evidence="2" type="ORF">LCGC14_3155320</name>
</gene>
<organism evidence="2">
    <name type="scientific">marine sediment metagenome</name>
    <dbReference type="NCBI Taxonomy" id="412755"/>
    <lineage>
        <taxon>unclassified sequences</taxon>
        <taxon>metagenomes</taxon>
        <taxon>ecological metagenomes</taxon>
    </lineage>
</organism>
<evidence type="ECO:0000313" key="2">
    <source>
        <dbReference type="EMBL" id="KKK47424.1"/>
    </source>
</evidence>
<dbReference type="PANTHER" id="PTHR31527">
    <property type="entry name" value="RE64534P"/>
    <property type="match status" value="1"/>
</dbReference>
<dbReference type="InterPro" id="IPR018959">
    <property type="entry name" value="DUF1989"/>
</dbReference>
<evidence type="ECO:0000259" key="1">
    <source>
        <dbReference type="Pfam" id="PF09347"/>
    </source>
</evidence>
<feature type="domain" description="DUF1989" evidence="1">
    <location>
        <begin position="18"/>
        <end position="177"/>
    </location>
</feature>
<dbReference type="Pfam" id="PF09347">
    <property type="entry name" value="DUF1989"/>
    <property type="match status" value="1"/>
</dbReference>
<dbReference type="EMBL" id="LAZR01069586">
    <property type="protein sequence ID" value="KKK47424.1"/>
    <property type="molecule type" value="Genomic_DNA"/>
</dbReference>
<comment type="caution">
    <text evidence="2">The sequence shown here is derived from an EMBL/GenBank/DDBJ whole genome shotgun (WGS) entry which is preliminary data.</text>
</comment>
<name>A0A0F8XZN7_9ZZZZ</name>
<accession>A0A0F8XZN7</accession>
<dbReference type="AlphaFoldDB" id="A0A0F8XZN7"/>